<keyword evidence="4 10" id="KW-1133">Transmembrane helix</keyword>
<dbReference type="PANTHER" id="PTHR24246">
    <property type="entry name" value="OLFACTORY RECEPTOR AND ADENOSINE RECEPTOR"/>
    <property type="match status" value="1"/>
</dbReference>
<evidence type="ECO:0000256" key="6">
    <source>
        <dbReference type="ARBA" id="ARBA00023136"/>
    </source>
</evidence>
<feature type="transmembrane region" description="Helical" evidence="10">
    <location>
        <begin position="274"/>
        <end position="302"/>
    </location>
</feature>
<keyword evidence="9" id="KW-0807">Transducer</keyword>
<keyword evidence="12" id="KW-1185">Reference proteome</keyword>
<feature type="transmembrane region" description="Helical" evidence="10">
    <location>
        <begin position="119"/>
        <end position="144"/>
    </location>
</feature>
<dbReference type="Proteomes" id="UP001652625">
    <property type="component" value="Chromosome 13"/>
</dbReference>
<evidence type="ECO:0000313" key="12">
    <source>
        <dbReference type="Proteomes" id="UP001652625"/>
    </source>
</evidence>
<evidence type="ECO:0000256" key="5">
    <source>
        <dbReference type="ARBA" id="ARBA00023040"/>
    </source>
</evidence>
<proteinExistence type="predicted"/>
<dbReference type="PANTHER" id="PTHR24246:SF27">
    <property type="entry name" value="ADENOSINE RECEPTOR, ISOFORM A"/>
    <property type="match status" value="1"/>
</dbReference>
<evidence type="ECO:0000256" key="2">
    <source>
        <dbReference type="ARBA" id="ARBA00022475"/>
    </source>
</evidence>
<protein>
    <submittedName>
        <fullName evidence="13">Trace amine-associated receptor 1-like isoform X1</fullName>
    </submittedName>
</protein>
<feature type="domain" description="G-protein coupled receptors family 1 profile" evidence="11">
    <location>
        <begin position="136"/>
        <end position="374"/>
    </location>
</feature>
<dbReference type="InterPro" id="IPR017452">
    <property type="entry name" value="GPCR_Rhodpsn_7TM"/>
</dbReference>
<organism evidence="12 13">
    <name type="scientific">Hydra vulgaris</name>
    <name type="common">Hydra</name>
    <name type="synonym">Hydra attenuata</name>
    <dbReference type="NCBI Taxonomy" id="6087"/>
    <lineage>
        <taxon>Eukaryota</taxon>
        <taxon>Metazoa</taxon>
        <taxon>Cnidaria</taxon>
        <taxon>Hydrozoa</taxon>
        <taxon>Hydroidolina</taxon>
        <taxon>Anthoathecata</taxon>
        <taxon>Aplanulata</taxon>
        <taxon>Hydridae</taxon>
        <taxon>Hydra</taxon>
    </lineage>
</organism>
<gene>
    <name evidence="13" type="primary">LOC136090252</name>
</gene>
<comment type="subcellular location">
    <subcellularLocation>
        <location evidence="1">Cell membrane</location>
        <topology evidence="1">Multi-pass membrane protein</topology>
    </subcellularLocation>
</comment>
<dbReference type="GeneID" id="136090252"/>
<reference evidence="13" key="1">
    <citation type="submission" date="2025-08" db="UniProtKB">
        <authorList>
            <consortium name="RefSeq"/>
        </authorList>
    </citation>
    <scope>IDENTIFICATION</scope>
</reference>
<dbReference type="Gene3D" id="1.20.1070.10">
    <property type="entry name" value="Rhodopsin 7-helix transmembrane proteins"/>
    <property type="match status" value="1"/>
</dbReference>
<dbReference type="InterPro" id="IPR000276">
    <property type="entry name" value="GPCR_Rhodpsn"/>
</dbReference>
<keyword evidence="5" id="KW-0297">G-protein coupled receptor</keyword>
<dbReference type="PRINTS" id="PR00237">
    <property type="entry name" value="GPCRRHODOPSN"/>
</dbReference>
<accession>A0ABM4DDT3</accession>
<evidence type="ECO:0000256" key="4">
    <source>
        <dbReference type="ARBA" id="ARBA00022989"/>
    </source>
</evidence>
<keyword evidence="6 10" id="KW-0472">Membrane</keyword>
<evidence type="ECO:0000256" key="9">
    <source>
        <dbReference type="ARBA" id="ARBA00023224"/>
    </source>
</evidence>
<keyword evidence="3 10" id="KW-0812">Transmembrane</keyword>
<evidence type="ECO:0000256" key="1">
    <source>
        <dbReference type="ARBA" id="ARBA00004651"/>
    </source>
</evidence>
<dbReference type="RefSeq" id="XP_065672569.1">
    <property type="nucleotide sequence ID" value="XM_065816497.1"/>
</dbReference>
<evidence type="ECO:0000256" key="8">
    <source>
        <dbReference type="ARBA" id="ARBA00023180"/>
    </source>
</evidence>
<evidence type="ECO:0000259" key="11">
    <source>
        <dbReference type="PROSITE" id="PS50262"/>
    </source>
</evidence>
<keyword evidence="7" id="KW-0675">Receptor</keyword>
<keyword evidence="8" id="KW-0325">Glycoprotein</keyword>
<evidence type="ECO:0000256" key="10">
    <source>
        <dbReference type="SAM" id="Phobius"/>
    </source>
</evidence>
<feature type="transmembrane region" description="Helical" evidence="10">
    <location>
        <begin position="248"/>
        <end position="268"/>
    </location>
</feature>
<keyword evidence="2" id="KW-1003">Cell membrane</keyword>
<feature type="transmembrane region" description="Helical" evidence="10">
    <location>
        <begin position="323"/>
        <end position="345"/>
    </location>
</feature>
<evidence type="ECO:0000256" key="3">
    <source>
        <dbReference type="ARBA" id="ARBA00022692"/>
    </source>
</evidence>
<name>A0ABM4DDT3_HYDVU</name>
<dbReference type="PROSITE" id="PS50262">
    <property type="entry name" value="G_PROTEIN_RECEP_F1_2"/>
    <property type="match status" value="1"/>
</dbReference>
<evidence type="ECO:0000256" key="7">
    <source>
        <dbReference type="ARBA" id="ARBA00023170"/>
    </source>
</evidence>
<sequence>MLPEFFELIINICSYMNSTVVLYYIKPLSIILKVKGERSTCIENYTLPQLQNQVSSCLENKNYIYSFCETNMISKSSATLKCLTINQLSLDSFSATCSPLDIGSWSFYQDPIFSTYGIYVIYMILGSFIIITALLTNLVIIISVATSKLFKSPNAVVYAVHMALLDLSLALSVQPMYLFLNTISQENWFHGYYIVSEKMYNSISDWYNHIDFVLINAQFANLAVLGVERCVAIVKPFWYLENVSYKKCIFSLGFVWIYTVIMFFIRFYTVENEMIIYVTISLAYGIPTLIMLSTYAIIIYDVRKSQKRTNSHKNQQLTVTVKLAKLIVLFFICWIPFFVCFILEMKTTTNDVIIAMKWAKLLSYCHSFFNPIIYSFSHSEIKKEVIRTLQFFTKSKKKILKRTTSTYETSPQTRSTSTWTISNSS</sequence>
<evidence type="ECO:0000313" key="13">
    <source>
        <dbReference type="RefSeq" id="XP_065672569.1"/>
    </source>
</evidence>
<dbReference type="SUPFAM" id="SSF81321">
    <property type="entry name" value="Family A G protein-coupled receptor-like"/>
    <property type="match status" value="1"/>
</dbReference>
<dbReference type="Pfam" id="PF00001">
    <property type="entry name" value="7tm_1"/>
    <property type="match status" value="1"/>
</dbReference>